<accession>A0A7R8ZGJ3</accession>
<sequence>MHVWKYVERRAAPLRLSCERIEAAHTWPSCGQEKDIQGYPGPGCCWYGNCDVTHCSVTSDPLICLSLSLSLSSLLMVGPRDGAVKDSSEEEDVSFLALAALFSMTRSRHSTDQDTLETTGCKKIVPMFKGNQSDSLMSLRYSILYWKVFTAITCVKPERLPPTPSATKPHSLQVYLKVMQWLGENENMDTTKWGHKGGVPRDEERLAGRRLSPHRLRHDAYLQGRVSSVTAVKDIQLCVLSTLS</sequence>
<name>A0A7R8ZGJ3_TIMDO</name>
<evidence type="ECO:0000313" key="1">
    <source>
        <dbReference type="EMBL" id="CAD7204632.1"/>
    </source>
</evidence>
<dbReference type="EMBL" id="OA572783">
    <property type="protein sequence ID" value="CAD7204632.1"/>
    <property type="molecule type" value="Genomic_DNA"/>
</dbReference>
<protein>
    <submittedName>
        <fullName evidence="1">Uncharacterized protein</fullName>
    </submittedName>
</protein>
<reference evidence="1" key="1">
    <citation type="submission" date="2020-11" db="EMBL/GenBank/DDBJ databases">
        <authorList>
            <person name="Tran Van P."/>
        </authorList>
    </citation>
    <scope>NUCLEOTIDE SEQUENCE</scope>
</reference>
<gene>
    <name evidence="1" type="ORF">TDIB3V08_LOCUS10789</name>
</gene>
<proteinExistence type="predicted"/>
<organism evidence="1">
    <name type="scientific">Timema douglasi</name>
    <name type="common">Walking stick</name>
    <dbReference type="NCBI Taxonomy" id="61478"/>
    <lineage>
        <taxon>Eukaryota</taxon>
        <taxon>Metazoa</taxon>
        <taxon>Ecdysozoa</taxon>
        <taxon>Arthropoda</taxon>
        <taxon>Hexapoda</taxon>
        <taxon>Insecta</taxon>
        <taxon>Pterygota</taxon>
        <taxon>Neoptera</taxon>
        <taxon>Polyneoptera</taxon>
        <taxon>Phasmatodea</taxon>
        <taxon>Timematodea</taxon>
        <taxon>Timematoidea</taxon>
        <taxon>Timematidae</taxon>
        <taxon>Timema</taxon>
    </lineage>
</organism>
<dbReference type="AlphaFoldDB" id="A0A7R8ZGJ3"/>